<evidence type="ECO:0000313" key="1">
    <source>
        <dbReference type="EMBL" id="MPM95042.1"/>
    </source>
</evidence>
<name>A0A645E3A1_9ZZZZ</name>
<proteinExistence type="predicted"/>
<organism evidence="1">
    <name type="scientific">bioreactor metagenome</name>
    <dbReference type="NCBI Taxonomy" id="1076179"/>
    <lineage>
        <taxon>unclassified sequences</taxon>
        <taxon>metagenomes</taxon>
        <taxon>ecological metagenomes</taxon>
    </lineage>
</organism>
<dbReference type="EMBL" id="VSSQ01041582">
    <property type="protein sequence ID" value="MPM95042.1"/>
    <property type="molecule type" value="Genomic_DNA"/>
</dbReference>
<reference evidence="1" key="1">
    <citation type="submission" date="2019-08" db="EMBL/GenBank/DDBJ databases">
        <authorList>
            <person name="Kucharzyk K."/>
            <person name="Murdoch R.W."/>
            <person name="Higgins S."/>
            <person name="Loffler F."/>
        </authorList>
    </citation>
    <scope>NUCLEOTIDE SEQUENCE</scope>
</reference>
<protein>
    <submittedName>
        <fullName evidence="1">Uncharacterized protein</fullName>
    </submittedName>
</protein>
<gene>
    <name evidence="1" type="ORF">SDC9_142193</name>
</gene>
<comment type="caution">
    <text evidence="1">The sequence shown here is derived from an EMBL/GenBank/DDBJ whole genome shotgun (WGS) entry which is preliminary data.</text>
</comment>
<accession>A0A645E3A1</accession>
<dbReference type="AlphaFoldDB" id="A0A645E3A1"/>
<sequence length="88" mass="10403">MEPIKFKEANCELKKPSDMTDEECSSLPVYRDGRDCISCWKLSFIERFRALIFGRIWLGVLNGWTQPPVRLWARKTVFYKKTEEPSND</sequence>